<dbReference type="InterPro" id="IPR006652">
    <property type="entry name" value="Kelch_1"/>
</dbReference>
<evidence type="ECO:0000313" key="6">
    <source>
        <dbReference type="Proteomes" id="UP001153292"/>
    </source>
</evidence>
<dbReference type="Gene3D" id="3.30.710.10">
    <property type="entry name" value="Potassium Channel Kv1.1, Chain A"/>
    <property type="match status" value="1"/>
</dbReference>
<dbReference type="SMART" id="SM00225">
    <property type="entry name" value="BTB"/>
    <property type="match status" value="1"/>
</dbReference>
<protein>
    <recommendedName>
        <fullName evidence="4">BTB domain-containing protein</fullName>
    </recommendedName>
</protein>
<dbReference type="SUPFAM" id="SSF117281">
    <property type="entry name" value="Kelch motif"/>
    <property type="match status" value="1"/>
</dbReference>
<evidence type="ECO:0000256" key="3">
    <source>
        <dbReference type="ARBA" id="ARBA00023203"/>
    </source>
</evidence>
<evidence type="ECO:0000256" key="1">
    <source>
        <dbReference type="ARBA" id="ARBA00022441"/>
    </source>
</evidence>
<keyword evidence="6" id="KW-1185">Reference proteome</keyword>
<sequence length="580" mass="66684">MEEVSLHIDEQIFKVKKEVLCEHSDYFRAMFSGNYVENEKQDIKIDVVDANSMKIILQYMNIGLIDLSEYTLTAIAELSVAANFLQIPELIKQIEYCLDLQLSVSTWMQTMDIAESSSYSKLEQLSAAFGLLSFKTMRPEYVPSIKKLYWYLSHPYLDAPNELDVFKFGLQWISTTETGADALMLLLCCLDIKRLTTPELREMKILVADHAKSLASKVVHFLYELSLGDYELTTSVLLNQKSILCDMFTERVFNEVFNLVKENKGRELAYIPSIPVWMIKDTKPEVIPHYMYTFTEEKGFEKWIEIAEKNLWGWSIVEWGPTRLVVVCGEHGKGTGLFMKDVKVYDTLRKEWTHHGVELPSRRHGGVTIIGDALYMVGGVGGFRVVLDTAVVYDLKQRTYRKIAKLPDTIQNPAVCSHNDSVYAAGHKNIYRYEEVEQSDRWSMVIGTEFRTSCMVSFRNYIYCTQNYFSHMHRFRPDIDTKLELITYFTNPPAAICHLGNIRLIVFTRTMCGQADILAVEEYTGVNADDLPRVLWSESNTAMKVNDVAGCCTLVMTIPPVYPEQPQYHKRYLTPYTDLS</sequence>
<dbReference type="EMBL" id="OU963910">
    <property type="protein sequence ID" value="CAH0400326.1"/>
    <property type="molecule type" value="Genomic_DNA"/>
</dbReference>
<dbReference type="InterPro" id="IPR000210">
    <property type="entry name" value="BTB/POZ_dom"/>
</dbReference>
<dbReference type="PANTHER" id="PTHR24412">
    <property type="entry name" value="KELCH PROTEIN"/>
    <property type="match status" value="1"/>
</dbReference>
<reference evidence="5" key="1">
    <citation type="submission" date="2021-12" db="EMBL/GenBank/DDBJ databases">
        <authorList>
            <person name="King R."/>
        </authorList>
    </citation>
    <scope>NUCLEOTIDE SEQUENCE</scope>
</reference>
<evidence type="ECO:0000256" key="2">
    <source>
        <dbReference type="ARBA" id="ARBA00022737"/>
    </source>
</evidence>
<proteinExistence type="predicted"/>
<dbReference type="Gene3D" id="2.120.10.80">
    <property type="entry name" value="Kelch-type beta propeller"/>
    <property type="match status" value="1"/>
</dbReference>
<dbReference type="Pfam" id="PF01344">
    <property type="entry name" value="Kelch_1"/>
    <property type="match status" value="1"/>
</dbReference>
<dbReference type="SUPFAM" id="SSF54695">
    <property type="entry name" value="POZ domain"/>
    <property type="match status" value="1"/>
</dbReference>
<keyword evidence="3" id="KW-0009">Actin-binding</keyword>
<accession>A0ABN8B2Q5</accession>
<evidence type="ECO:0000313" key="5">
    <source>
        <dbReference type="EMBL" id="CAH0400326.1"/>
    </source>
</evidence>
<dbReference type="Proteomes" id="UP001153292">
    <property type="component" value="Chromosome 17"/>
</dbReference>
<gene>
    <name evidence="5" type="ORF">CHILSU_LOCUS3515</name>
</gene>
<dbReference type="CDD" id="cd18186">
    <property type="entry name" value="BTB_POZ_ZBTB_KLHL-like"/>
    <property type="match status" value="1"/>
</dbReference>
<name>A0ABN8B2Q5_CHISP</name>
<dbReference type="Pfam" id="PF00651">
    <property type="entry name" value="BTB"/>
    <property type="match status" value="1"/>
</dbReference>
<feature type="domain" description="BTB" evidence="4">
    <location>
        <begin position="2"/>
        <end position="69"/>
    </location>
</feature>
<organism evidence="5 6">
    <name type="scientific">Chilo suppressalis</name>
    <name type="common">Asiatic rice borer moth</name>
    <dbReference type="NCBI Taxonomy" id="168631"/>
    <lineage>
        <taxon>Eukaryota</taxon>
        <taxon>Metazoa</taxon>
        <taxon>Ecdysozoa</taxon>
        <taxon>Arthropoda</taxon>
        <taxon>Hexapoda</taxon>
        <taxon>Insecta</taxon>
        <taxon>Pterygota</taxon>
        <taxon>Neoptera</taxon>
        <taxon>Endopterygota</taxon>
        <taxon>Lepidoptera</taxon>
        <taxon>Glossata</taxon>
        <taxon>Ditrysia</taxon>
        <taxon>Pyraloidea</taxon>
        <taxon>Crambidae</taxon>
        <taxon>Crambinae</taxon>
        <taxon>Chilo</taxon>
    </lineage>
</organism>
<evidence type="ECO:0000259" key="4">
    <source>
        <dbReference type="PROSITE" id="PS50097"/>
    </source>
</evidence>
<dbReference type="PANTHER" id="PTHR24412:SF441">
    <property type="entry name" value="KELCH-LIKE PROTEIN 28"/>
    <property type="match status" value="1"/>
</dbReference>
<dbReference type="PROSITE" id="PS50097">
    <property type="entry name" value="BTB"/>
    <property type="match status" value="1"/>
</dbReference>
<dbReference type="InterPro" id="IPR011333">
    <property type="entry name" value="SKP1/BTB/POZ_sf"/>
</dbReference>
<keyword evidence="2" id="KW-0677">Repeat</keyword>
<dbReference type="InterPro" id="IPR015915">
    <property type="entry name" value="Kelch-typ_b-propeller"/>
</dbReference>
<dbReference type="SMART" id="SM00612">
    <property type="entry name" value="Kelch"/>
    <property type="match status" value="2"/>
</dbReference>
<keyword evidence="1" id="KW-0880">Kelch repeat</keyword>